<proteinExistence type="predicted"/>
<evidence type="ECO:0000313" key="1">
    <source>
        <dbReference type="EMBL" id="CDW24699.1"/>
    </source>
</evidence>
<dbReference type="EMBL" id="HACA01007338">
    <property type="protein sequence ID" value="CDW24699.1"/>
    <property type="molecule type" value="Transcribed_RNA"/>
</dbReference>
<reference evidence="1" key="1">
    <citation type="submission" date="2014-05" db="EMBL/GenBank/DDBJ databases">
        <authorList>
            <person name="Chronopoulou M."/>
        </authorList>
    </citation>
    <scope>NUCLEOTIDE SEQUENCE</scope>
    <source>
        <tissue evidence="1">Whole organism</tissue>
    </source>
</reference>
<dbReference type="EMBL" id="HACA01007337">
    <property type="protein sequence ID" value="CDW24698.1"/>
    <property type="molecule type" value="Transcribed_RNA"/>
</dbReference>
<name>A0A0K2TF97_LEPSM</name>
<protein>
    <submittedName>
        <fullName evidence="1">Uncharacterized protein</fullName>
    </submittedName>
</protein>
<dbReference type="AlphaFoldDB" id="A0A0K2TF97"/>
<sequence>MEQKAACLVRAGFSHSDIAKTFPICKTTIWRFKIMVNKCKDISDRHRSRRPIKLKPETAKKAVLENQKMKNLAKKRSVSCFYGAQCSKKS</sequence>
<organism evidence="1">
    <name type="scientific">Lepeophtheirus salmonis</name>
    <name type="common">Salmon louse</name>
    <name type="synonym">Caligus salmonis</name>
    <dbReference type="NCBI Taxonomy" id="72036"/>
    <lineage>
        <taxon>Eukaryota</taxon>
        <taxon>Metazoa</taxon>
        <taxon>Ecdysozoa</taxon>
        <taxon>Arthropoda</taxon>
        <taxon>Crustacea</taxon>
        <taxon>Multicrustacea</taxon>
        <taxon>Hexanauplia</taxon>
        <taxon>Copepoda</taxon>
        <taxon>Siphonostomatoida</taxon>
        <taxon>Caligidae</taxon>
        <taxon>Lepeophtheirus</taxon>
    </lineage>
</organism>
<accession>A0A0K2TF97</accession>